<reference evidence="4 5" key="1">
    <citation type="submission" date="2021-07" db="EMBL/GenBank/DDBJ databases">
        <title>Paenibacillus radiodurans sp. nov., isolated from the southeastern edge of Tengger Desert.</title>
        <authorList>
            <person name="Zhang G."/>
        </authorList>
    </citation>
    <scope>NUCLEOTIDE SEQUENCE [LARGE SCALE GENOMIC DNA]</scope>
    <source>
        <strain evidence="4 5">DT7-4</strain>
    </source>
</reference>
<gene>
    <name evidence="4" type="ORF">K0T92_07170</name>
</gene>
<dbReference type="InterPro" id="IPR050832">
    <property type="entry name" value="Bact_Acetyltransf"/>
</dbReference>
<dbReference type="InterPro" id="IPR016181">
    <property type="entry name" value="Acyl_CoA_acyltransferase"/>
</dbReference>
<dbReference type="PROSITE" id="PS51186">
    <property type="entry name" value="GNAT"/>
    <property type="match status" value="1"/>
</dbReference>
<evidence type="ECO:0000313" key="5">
    <source>
        <dbReference type="Proteomes" id="UP000812277"/>
    </source>
</evidence>
<dbReference type="Gene3D" id="3.40.630.30">
    <property type="match status" value="1"/>
</dbReference>
<dbReference type="Proteomes" id="UP000812277">
    <property type="component" value="Unassembled WGS sequence"/>
</dbReference>
<feature type="domain" description="N-acetyltransferase" evidence="3">
    <location>
        <begin position="3"/>
        <end position="155"/>
    </location>
</feature>
<keyword evidence="5" id="KW-1185">Reference proteome</keyword>
<dbReference type="SUPFAM" id="SSF55729">
    <property type="entry name" value="Acyl-CoA N-acyltransferases (Nat)"/>
    <property type="match status" value="1"/>
</dbReference>
<evidence type="ECO:0000259" key="3">
    <source>
        <dbReference type="PROSITE" id="PS51186"/>
    </source>
</evidence>
<dbReference type="InterPro" id="IPR000182">
    <property type="entry name" value="GNAT_dom"/>
</dbReference>
<keyword evidence="2" id="KW-0012">Acyltransferase</keyword>
<dbReference type="CDD" id="cd04301">
    <property type="entry name" value="NAT_SF"/>
    <property type="match status" value="1"/>
</dbReference>
<evidence type="ECO:0000256" key="2">
    <source>
        <dbReference type="ARBA" id="ARBA00023315"/>
    </source>
</evidence>
<organism evidence="4 5">
    <name type="scientific">Paenibacillus oenotherae</name>
    <dbReference type="NCBI Taxonomy" id="1435645"/>
    <lineage>
        <taxon>Bacteria</taxon>
        <taxon>Bacillati</taxon>
        <taxon>Bacillota</taxon>
        <taxon>Bacilli</taxon>
        <taxon>Bacillales</taxon>
        <taxon>Paenibacillaceae</taxon>
        <taxon>Paenibacillus</taxon>
    </lineage>
</organism>
<dbReference type="EMBL" id="JAHZIJ010000003">
    <property type="protein sequence ID" value="MBW7474522.1"/>
    <property type="molecule type" value="Genomic_DNA"/>
</dbReference>
<comment type="caution">
    <text evidence="4">The sequence shown here is derived from an EMBL/GenBank/DDBJ whole genome shotgun (WGS) entry which is preliminary data.</text>
</comment>
<dbReference type="PANTHER" id="PTHR43877">
    <property type="entry name" value="AMINOALKYLPHOSPHONATE N-ACETYLTRANSFERASE-RELATED-RELATED"/>
    <property type="match status" value="1"/>
</dbReference>
<sequence length="159" mass="18005">MEIEIKAVEIADLPDILALQKLAYQSEADLHPGITIPPMVQTIEELRQEFESSTMLKAVIDGVIVGSVRGSAIHSGTTWTINKLIVHPQYQRLGIGSKLMARIEERGSEYSRLELFTSQKSERNLTIYQKLGYTPFQEKQVHPQLTLVYLEKQNSRHGT</sequence>
<proteinExistence type="predicted"/>
<keyword evidence="1" id="KW-0808">Transferase</keyword>
<protein>
    <submittedName>
        <fullName evidence="4">GNAT family N-acetyltransferase</fullName>
    </submittedName>
</protein>
<name>A0ABS7D4N3_9BACL</name>
<accession>A0ABS7D4N3</accession>
<dbReference type="Pfam" id="PF00583">
    <property type="entry name" value="Acetyltransf_1"/>
    <property type="match status" value="1"/>
</dbReference>
<evidence type="ECO:0000256" key="1">
    <source>
        <dbReference type="ARBA" id="ARBA00022679"/>
    </source>
</evidence>
<dbReference type="PANTHER" id="PTHR43877:SF2">
    <property type="entry name" value="AMINOALKYLPHOSPHONATE N-ACETYLTRANSFERASE-RELATED"/>
    <property type="match status" value="1"/>
</dbReference>
<dbReference type="RefSeq" id="WP_219871754.1">
    <property type="nucleotide sequence ID" value="NZ_JAHZIJ010000003.1"/>
</dbReference>
<evidence type="ECO:0000313" key="4">
    <source>
        <dbReference type="EMBL" id="MBW7474522.1"/>
    </source>
</evidence>